<evidence type="ECO:0000313" key="7">
    <source>
        <dbReference type="EMBL" id="MEA5391131.1"/>
    </source>
</evidence>
<comment type="similarity">
    <text evidence="2">Belongs to the DNA repair enzymes AP/ExoA family.</text>
</comment>
<dbReference type="InterPro" id="IPR037493">
    <property type="entry name" value="ExoIII-like"/>
</dbReference>
<dbReference type="Proteomes" id="UP001304461">
    <property type="component" value="Unassembled WGS sequence"/>
</dbReference>
<evidence type="ECO:0000256" key="4">
    <source>
        <dbReference type="ARBA" id="ARBA00022801"/>
    </source>
</evidence>
<gene>
    <name evidence="7" type="primary">xth</name>
    <name evidence="7" type="ORF">VB738_07625</name>
</gene>
<dbReference type="PROSITE" id="PS00726">
    <property type="entry name" value="AP_NUCLEASE_F1_1"/>
    <property type="match status" value="1"/>
</dbReference>
<sequence>MRIATWNVNSVRTRHDQVCAWLQAEAPDVLCLQETKVADDLFPHAAFEALGYKAVISGQKAYNGVAILSRLPIEDVRVGFAALLPDDPVATELGAQKRVISAWIEGVRVLNLYVPNGSALTSEKYPYKLEWLACLRRYLEAQDAEGEPLAVVGDFNIALEARDIHDPDRLSGGIMASDPERQALRDALGGRLEDVFRVFEPDAGHWSWWDYRTGAWDRDTGWRIDHIYLSEELLACATGCVIHKGVRGNAQPSDHAPVVVHLAWPPEQAEEGEDEGGW</sequence>
<dbReference type="GO" id="GO:0008311">
    <property type="term" value="F:double-stranded DNA 3'-5' DNA exonuclease activity"/>
    <property type="evidence" value="ECO:0007669"/>
    <property type="project" value="UniProtKB-EC"/>
</dbReference>
<dbReference type="InterPro" id="IPR005135">
    <property type="entry name" value="Endo/exonuclease/phosphatase"/>
</dbReference>
<dbReference type="PANTHER" id="PTHR43250:SF2">
    <property type="entry name" value="EXODEOXYRIBONUCLEASE III"/>
    <property type="match status" value="1"/>
</dbReference>
<dbReference type="RefSeq" id="WP_323305193.1">
    <property type="nucleotide sequence ID" value="NZ_JAYGHX010000003.1"/>
</dbReference>
<comment type="cofactor">
    <cofactor evidence="1">
        <name>Mg(2+)</name>
        <dbReference type="ChEBI" id="CHEBI:18420"/>
    </cofactor>
</comment>
<dbReference type="PROSITE" id="PS51435">
    <property type="entry name" value="AP_NUCLEASE_F1_4"/>
    <property type="match status" value="1"/>
</dbReference>
<dbReference type="InterPro" id="IPR004808">
    <property type="entry name" value="AP_endonuc_1"/>
</dbReference>
<comment type="caution">
    <text evidence="7">The sequence shown here is derived from an EMBL/GenBank/DDBJ whole genome shotgun (WGS) entry which is preliminary data.</text>
</comment>
<organism evidence="7 8">
    <name type="scientific">Cyanobium gracile UHCC 0139</name>
    <dbReference type="NCBI Taxonomy" id="3110308"/>
    <lineage>
        <taxon>Bacteria</taxon>
        <taxon>Bacillati</taxon>
        <taxon>Cyanobacteriota</taxon>
        <taxon>Cyanophyceae</taxon>
        <taxon>Synechococcales</taxon>
        <taxon>Prochlorococcaceae</taxon>
        <taxon>Cyanobium</taxon>
    </lineage>
</organism>
<dbReference type="EMBL" id="JAYGHX010000003">
    <property type="protein sequence ID" value="MEA5391131.1"/>
    <property type="molecule type" value="Genomic_DNA"/>
</dbReference>
<evidence type="ECO:0000256" key="3">
    <source>
        <dbReference type="ARBA" id="ARBA00022723"/>
    </source>
</evidence>
<evidence type="ECO:0000256" key="1">
    <source>
        <dbReference type="ARBA" id="ARBA00001946"/>
    </source>
</evidence>
<feature type="domain" description="Endonuclease/exonuclease/phosphatase" evidence="6">
    <location>
        <begin position="4"/>
        <end position="255"/>
    </location>
</feature>
<name>A0ABU5RTQ5_9CYAN</name>
<keyword evidence="8" id="KW-1185">Reference proteome</keyword>
<evidence type="ECO:0000256" key="5">
    <source>
        <dbReference type="ARBA" id="ARBA00022842"/>
    </source>
</evidence>
<dbReference type="Gene3D" id="3.60.10.10">
    <property type="entry name" value="Endonuclease/exonuclease/phosphatase"/>
    <property type="match status" value="1"/>
</dbReference>
<evidence type="ECO:0000259" key="6">
    <source>
        <dbReference type="Pfam" id="PF03372"/>
    </source>
</evidence>
<reference evidence="7 8" key="1">
    <citation type="submission" date="2023-12" db="EMBL/GenBank/DDBJ databases">
        <title>Baltic Sea Cyanobacteria.</title>
        <authorList>
            <person name="Delbaje E."/>
            <person name="Fewer D.P."/>
            <person name="Shishido T.K."/>
        </authorList>
    </citation>
    <scope>NUCLEOTIDE SEQUENCE [LARGE SCALE GENOMIC DNA]</scope>
    <source>
        <strain evidence="7 8">UHCC 0139</strain>
    </source>
</reference>
<dbReference type="CDD" id="cd09086">
    <property type="entry name" value="ExoIII-like_AP-endo"/>
    <property type="match status" value="1"/>
</dbReference>
<dbReference type="NCBIfam" id="TIGR00633">
    <property type="entry name" value="xth"/>
    <property type="match status" value="1"/>
</dbReference>
<proteinExistence type="inferred from homology"/>
<dbReference type="SUPFAM" id="SSF56219">
    <property type="entry name" value="DNase I-like"/>
    <property type="match status" value="1"/>
</dbReference>
<keyword evidence="3" id="KW-0479">Metal-binding</keyword>
<dbReference type="InterPro" id="IPR036691">
    <property type="entry name" value="Endo/exonu/phosph_ase_sf"/>
</dbReference>
<dbReference type="EC" id="3.1.11.2" evidence="7"/>
<dbReference type="Pfam" id="PF03372">
    <property type="entry name" value="Exo_endo_phos"/>
    <property type="match status" value="1"/>
</dbReference>
<dbReference type="PANTHER" id="PTHR43250">
    <property type="entry name" value="EXODEOXYRIBONUCLEASE III"/>
    <property type="match status" value="1"/>
</dbReference>
<protein>
    <submittedName>
        <fullName evidence="7">Exodeoxyribonuclease III</fullName>
        <ecNumber evidence="7">3.1.11.2</ecNumber>
    </submittedName>
</protein>
<evidence type="ECO:0000313" key="8">
    <source>
        <dbReference type="Proteomes" id="UP001304461"/>
    </source>
</evidence>
<accession>A0ABU5RTQ5</accession>
<keyword evidence="4 7" id="KW-0378">Hydrolase</keyword>
<keyword evidence="5" id="KW-0460">Magnesium</keyword>
<dbReference type="InterPro" id="IPR020847">
    <property type="entry name" value="AP_endonuclease_F1_BS"/>
</dbReference>
<evidence type="ECO:0000256" key="2">
    <source>
        <dbReference type="ARBA" id="ARBA00007092"/>
    </source>
</evidence>
<dbReference type="NCBIfam" id="TIGR00195">
    <property type="entry name" value="exoDNase_III"/>
    <property type="match status" value="1"/>
</dbReference>